<name>A0A170T8T8_9SYNE</name>
<dbReference type="EMBL" id="FITM01000092">
    <property type="protein sequence ID" value="CZB17612.1"/>
    <property type="molecule type" value="Genomic_DNA"/>
</dbReference>
<dbReference type="Proteomes" id="UP000182631">
    <property type="component" value="Unassembled WGS sequence"/>
</dbReference>
<proteinExistence type="predicted"/>
<keyword evidence="1" id="KW-0032">Aminotransferase</keyword>
<dbReference type="SUPFAM" id="SSF53383">
    <property type="entry name" value="PLP-dependent transferases"/>
    <property type="match status" value="1"/>
</dbReference>
<dbReference type="Gene3D" id="3.90.1150.10">
    <property type="entry name" value="Aspartate Aminotransferase, domain 1"/>
    <property type="match status" value="1"/>
</dbReference>
<dbReference type="GO" id="GO:0004069">
    <property type="term" value="F:L-aspartate:2-oxoglutarate aminotransferase activity"/>
    <property type="evidence" value="ECO:0007669"/>
    <property type="project" value="UniProtKB-EC"/>
</dbReference>
<organism evidence="1 2">
    <name type="scientific">Candidatus Synechococcus spongiarum</name>
    <dbReference type="NCBI Taxonomy" id="431041"/>
    <lineage>
        <taxon>Bacteria</taxon>
        <taxon>Bacillati</taxon>
        <taxon>Cyanobacteriota</taxon>
        <taxon>Cyanophyceae</taxon>
        <taxon>Synechococcales</taxon>
        <taxon>Synechococcaceae</taxon>
        <taxon>Synechococcus</taxon>
    </lineage>
</organism>
<sequence>MLQALESMEHVHGLAPQGAFYALLNIADTNLGSVVFCERLLAAAGMAIVPGATFGDDHTRPPLFRNGHHHLATRAGTVADVSGWALGRTSKVGNPPFGGRIFST</sequence>
<reference evidence="2" key="1">
    <citation type="submission" date="2016-02" db="EMBL/GenBank/DDBJ databases">
        <authorList>
            <person name="liu f."/>
        </authorList>
    </citation>
    <scope>NUCLEOTIDE SEQUENCE [LARGE SCALE GENOMIC DNA]</scope>
</reference>
<keyword evidence="1" id="KW-0808">Transferase</keyword>
<keyword evidence="2" id="KW-1185">Reference proteome</keyword>
<accession>A0A170T8T8</accession>
<dbReference type="InterPro" id="IPR015422">
    <property type="entry name" value="PyrdxlP-dep_Trfase_small"/>
</dbReference>
<dbReference type="InterPro" id="IPR015424">
    <property type="entry name" value="PyrdxlP-dep_Trfase"/>
</dbReference>
<gene>
    <name evidence="1" type="ORF">FLM9_812</name>
</gene>
<dbReference type="AlphaFoldDB" id="A0A170T8T8"/>
<evidence type="ECO:0000313" key="2">
    <source>
        <dbReference type="Proteomes" id="UP000182631"/>
    </source>
</evidence>
<protein>
    <submittedName>
        <fullName evidence="1">Aspartate aminotransferase</fullName>
        <ecNumber evidence="1">2.6.1.1</ecNumber>
    </submittedName>
</protein>
<dbReference type="EC" id="2.6.1.1" evidence="1"/>
<evidence type="ECO:0000313" key="1">
    <source>
        <dbReference type="EMBL" id="CZB17612.1"/>
    </source>
</evidence>